<dbReference type="HOGENOM" id="CLU_2886935_0_0_1"/>
<name>U9TS40_RHIID</name>
<organism evidence="1">
    <name type="scientific">Rhizophagus irregularis (strain DAOM 181602 / DAOM 197198 / MUCL 43194)</name>
    <name type="common">Arbuscular mycorrhizal fungus</name>
    <name type="synonym">Glomus intraradices</name>
    <dbReference type="NCBI Taxonomy" id="747089"/>
    <lineage>
        <taxon>Eukaryota</taxon>
        <taxon>Fungi</taxon>
        <taxon>Fungi incertae sedis</taxon>
        <taxon>Mucoromycota</taxon>
        <taxon>Glomeromycotina</taxon>
        <taxon>Glomeromycetes</taxon>
        <taxon>Glomerales</taxon>
        <taxon>Glomeraceae</taxon>
        <taxon>Rhizophagus</taxon>
    </lineage>
</organism>
<accession>U9TS40</accession>
<gene>
    <name evidence="1" type="ORF">GLOINDRAFT_3973</name>
</gene>
<protein>
    <submittedName>
        <fullName evidence="1">Uncharacterized protein</fullName>
    </submittedName>
</protein>
<evidence type="ECO:0000313" key="1">
    <source>
        <dbReference type="EMBL" id="ESA06161.1"/>
    </source>
</evidence>
<reference evidence="1" key="1">
    <citation type="submission" date="2013-07" db="EMBL/GenBank/DDBJ databases">
        <title>The genome of an arbuscular mycorrhizal fungus provides insights into the evolution of the oldest plant symbiosis.</title>
        <authorList>
            <consortium name="DOE Joint Genome Institute"/>
            <person name="Tisserant E."/>
            <person name="Malbreil M."/>
            <person name="Kuo A."/>
            <person name="Kohler A."/>
            <person name="Symeonidi A."/>
            <person name="Balestrini R."/>
            <person name="Charron P."/>
            <person name="Duensing N."/>
            <person name="Frei-dit-Frey N."/>
            <person name="Gianinazzi-Pearson V."/>
            <person name="Gilbert B."/>
            <person name="Handa Y."/>
            <person name="Hijri M."/>
            <person name="Kaul R."/>
            <person name="Kawaguchi M."/>
            <person name="Krajinski F."/>
            <person name="Lammers P."/>
            <person name="Lapierre D."/>
            <person name="Masclaux F.G."/>
            <person name="Murat C."/>
            <person name="Morin E."/>
            <person name="Ndikumana S."/>
            <person name="Pagni M."/>
            <person name="Petitpierre D."/>
            <person name="Requena N."/>
            <person name="Rosikiewicz P."/>
            <person name="Riley R."/>
            <person name="Saito K."/>
            <person name="San Clemente H."/>
            <person name="Shapiro H."/>
            <person name="van Tuinen D."/>
            <person name="Becard G."/>
            <person name="Bonfante P."/>
            <person name="Paszkowski U."/>
            <person name="Shachar-Hill Y."/>
            <person name="Young J.P."/>
            <person name="Sanders I.R."/>
            <person name="Henrissat B."/>
            <person name="Rensing S.A."/>
            <person name="Grigoriev I.V."/>
            <person name="Corradi N."/>
            <person name="Roux C."/>
            <person name="Martin F."/>
        </authorList>
    </citation>
    <scope>NUCLEOTIDE SEQUENCE</scope>
    <source>
        <strain evidence="1">DAOM 197198</strain>
    </source>
</reference>
<sequence>MSGILLELGYVGLGFGLGLKLNDCNNIGNKMILSNENNHILLYLERKFESWEACENFINMWVK</sequence>
<dbReference type="AlphaFoldDB" id="U9TS40"/>
<dbReference type="EMBL" id="KI291987">
    <property type="protein sequence ID" value="ESA06161.1"/>
    <property type="molecule type" value="Genomic_DNA"/>
</dbReference>
<proteinExistence type="predicted"/>